<proteinExistence type="inferred from homology"/>
<feature type="domain" description="Flavin reductase like" evidence="3">
    <location>
        <begin position="15"/>
        <end position="163"/>
    </location>
</feature>
<evidence type="ECO:0000259" key="3">
    <source>
        <dbReference type="SMART" id="SM00903"/>
    </source>
</evidence>
<evidence type="ECO:0000313" key="5">
    <source>
        <dbReference type="Proteomes" id="UP000061665"/>
    </source>
</evidence>
<dbReference type="InterPro" id="IPR012349">
    <property type="entry name" value="Split_barrel_FMN-bd"/>
</dbReference>
<evidence type="ECO:0000256" key="1">
    <source>
        <dbReference type="ARBA" id="ARBA00008898"/>
    </source>
</evidence>
<dbReference type="AlphaFoldDB" id="A0AB73G4I6"/>
<dbReference type="PANTHER" id="PTHR30466:SF11">
    <property type="entry name" value="FLAVIN-DEPENDENT MONOOXYGENASE, REDUCTASE SUBUNIT HSAB"/>
    <property type="match status" value="1"/>
</dbReference>
<accession>A0AB73G4I6</accession>
<reference evidence="4 5" key="1">
    <citation type="submission" date="2015-11" db="EMBL/GenBank/DDBJ databases">
        <title>Expanding the genomic diversity of Burkholderia species for the development of highly accurate diagnostics.</title>
        <authorList>
            <person name="Sahl J."/>
            <person name="Keim P."/>
            <person name="Wagner D."/>
        </authorList>
    </citation>
    <scope>NUCLEOTIDE SEQUENCE [LARGE SCALE GENOMIC DNA]</scope>
    <source>
        <strain evidence="4 5">MSMB2058</strain>
    </source>
</reference>
<comment type="caution">
    <text evidence="4">The sequence shown here is derived from an EMBL/GenBank/DDBJ whole genome shotgun (WGS) entry which is preliminary data.</text>
</comment>
<dbReference type="SMART" id="SM00903">
    <property type="entry name" value="Flavin_Reduct"/>
    <property type="match status" value="1"/>
</dbReference>
<gene>
    <name evidence="4" type="ORF">WJ53_06895</name>
</gene>
<dbReference type="Proteomes" id="UP000061665">
    <property type="component" value="Unassembled WGS sequence"/>
</dbReference>
<evidence type="ECO:0000313" key="4">
    <source>
        <dbReference type="EMBL" id="KVM30377.1"/>
    </source>
</evidence>
<protein>
    <submittedName>
        <fullName evidence="4">Flavin reductase</fullName>
    </submittedName>
</protein>
<dbReference type="EMBL" id="LOZE01000074">
    <property type="protein sequence ID" value="KVM30377.1"/>
    <property type="molecule type" value="Genomic_DNA"/>
</dbReference>
<dbReference type="Gene3D" id="2.30.110.10">
    <property type="entry name" value="Electron Transport, Fmn-binding Protein, Chain A"/>
    <property type="match status" value="1"/>
</dbReference>
<name>A0AB73G4I6_9BURK</name>
<dbReference type="SUPFAM" id="SSF50475">
    <property type="entry name" value="FMN-binding split barrel"/>
    <property type="match status" value="1"/>
</dbReference>
<keyword evidence="2" id="KW-0560">Oxidoreductase</keyword>
<sequence length="182" mass="19054">MSNTVEIAQQLKRAMRGVAAPVTIVTTGGDGPAGAPCAITASSFTSVSLDPPTVLVCINRQASIHASITDRRRFCVNALQSCHAPLALACSLSGSDARFAHGAWRIDAATGLPYLENAQTSFFCDTLEQFEVGSHSILVGEVTRLAMSDDINPLMYVNGAFAAVRALPSDATRAPSTAGERT</sequence>
<evidence type="ECO:0000256" key="2">
    <source>
        <dbReference type="ARBA" id="ARBA00023002"/>
    </source>
</evidence>
<organism evidence="4 5">
    <name type="scientific">Burkholderia ubonensis</name>
    <dbReference type="NCBI Taxonomy" id="101571"/>
    <lineage>
        <taxon>Bacteria</taxon>
        <taxon>Pseudomonadati</taxon>
        <taxon>Pseudomonadota</taxon>
        <taxon>Betaproteobacteria</taxon>
        <taxon>Burkholderiales</taxon>
        <taxon>Burkholderiaceae</taxon>
        <taxon>Burkholderia</taxon>
        <taxon>Burkholderia cepacia complex</taxon>
    </lineage>
</organism>
<dbReference type="RefSeq" id="WP_059727234.1">
    <property type="nucleotide sequence ID" value="NZ_LOYI01000127.1"/>
</dbReference>
<dbReference type="GO" id="GO:0042602">
    <property type="term" value="F:riboflavin reductase (NADPH) activity"/>
    <property type="evidence" value="ECO:0007669"/>
    <property type="project" value="TreeGrafter"/>
</dbReference>
<dbReference type="InterPro" id="IPR002563">
    <property type="entry name" value="Flavin_Rdtase-like_dom"/>
</dbReference>
<comment type="similarity">
    <text evidence="1">Belongs to the non-flavoprotein flavin reductase family.</text>
</comment>
<dbReference type="Pfam" id="PF01613">
    <property type="entry name" value="Flavin_Reduct"/>
    <property type="match status" value="1"/>
</dbReference>
<dbReference type="GO" id="GO:0010181">
    <property type="term" value="F:FMN binding"/>
    <property type="evidence" value="ECO:0007669"/>
    <property type="project" value="InterPro"/>
</dbReference>
<dbReference type="PANTHER" id="PTHR30466">
    <property type="entry name" value="FLAVIN REDUCTASE"/>
    <property type="match status" value="1"/>
</dbReference>
<dbReference type="InterPro" id="IPR050268">
    <property type="entry name" value="NADH-dep_flavin_reductase"/>
</dbReference>